<organism evidence="8 9">
    <name type="scientific">Janthinobacterium lividum</name>
    <dbReference type="NCBI Taxonomy" id="29581"/>
    <lineage>
        <taxon>Bacteria</taxon>
        <taxon>Pseudomonadati</taxon>
        <taxon>Pseudomonadota</taxon>
        <taxon>Betaproteobacteria</taxon>
        <taxon>Burkholderiales</taxon>
        <taxon>Oxalobacteraceae</taxon>
        <taxon>Janthinobacterium</taxon>
    </lineage>
</organism>
<dbReference type="InterPro" id="IPR003481">
    <property type="entry name" value="FliD_N"/>
</dbReference>
<evidence type="ECO:0000256" key="5">
    <source>
        <dbReference type="RuleBase" id="RU362066"/>
    </source>
</evidence>
<dbReference type="AlphaFoldDB" id="A0A1S1U852"/>
<evidence type="ECO:0000259" key="6">
    <source>
        <dbReference type="Pfam" id="PF02465"/>
    </source>
</evidence>
<evidence type="ECO:0000313" key="9">
    <source>
        <dbReference type="Proteomes" id="UP000179840"/>
    </source>
</evidence>
<comment type="similarity">
    <text evidence="1 5">Belongs to the FliD family.</text>
</comment>
<protein>
    <recommendedName>
        <fullName evidence="5">Flagellar hook-associated protein 2</fullName>
        <shortName evidence="5">HAP2</shortName>
    </recommendedName>
    <alternativeName>
        <fullName evidence="5">Flagellar cap protein</fullName>
    </alternativeName>
</protein>
<evidence type="ECO:0000313" key="8">
    <source>
        <dbReference type="EMBL" id="OHV96338.1"/>
    </source>
</evidence>
<dbReference type="GO" id="GO:0005576">
    <property type="term" value="C:extracellular region"/>
    <property type="evidence" value="ECO:0007669"/>
    <property type="project" value="UniProtKB-SubCell"/>
</dbReference>
<sequence length="471" mass="48654">MAFSTSASNTYDPTASAQALTDKYTADLQARITAQTKAATATSGGLVNLKMALTSFSSSLLSLTSGKTMLVQGATFSNTALGSATASESAAAGTYSLFVEKIATNNQVSLGGLSNMAMPAADKGTLKIKLANNTDFTVDLSKANTDADSATLSAKDIAAAINAEPKNNSRVTASVITIGGVAQLVLTSNVSGEEGALSLDTSAMDPGALKDALAATPKQLVAAQDAVIWVGGKPADPLDTSNRVKQSSNTFSNIDGVKMTFTKAQASGDAPMTLTVALDSSATTTNAQSFVTAYNKLKAVLDGLTDPGDPSSGKAAGVFSTDSGVRVLRDQLVRTLRETATGALANFGITAQRNGTLALDATKLTAALKTNPGGLDKAIGNNSASAPSGIAGKLDKFIETWTSTNGQLSQRETSVAKLQKSLGERQTKFEADYTAMYNRYKAQFTQLQALQARMAQTTDMFDALFSSDKTK</sequence>
<keyword evidence="3" id="KW-0175">Coiled coil</keyword>
<keyword evidence="5" id="KW-0964">Secreted</keyword>
<gene>
    <name evidence="8" type="ORF">AKG95_16305</name>
</gene>
<dbReference type="GO" id="GO:0009424">
    <property type="term" value="C:bacterial-type flagellum hook"/>
    <property type="evidence" value="ECO:0007669"/>
    <property type="project" value="UniProtKB-UniRule"/>
</dbReference>
<comment type="function">
    <text evidence="5">Required for morphogenesis and for the elongation of the flagellar filament by facilitating polymerization of the flagellin monomers at the tip of growing filament. Forms a capping structure, which prevents flagellin subunits (transported through the central channel of the flagellum) from leaking out without polymerization at the distal end.</text>
</comment>
<feature type="domain" description="Flagellar hook-associated protein 2 N-terminal" evidence="6">
    <location>
        <begin position="12"/>
        <end position="105"/>
    </location>
</feature>
<evidence type="ECO:0000256" key="4">
    <source>
        <dbReference type="ARBA" id="ARBA00023143"/>
    </source>
</evidence>
<comment type="caution">
    <text evidence="8">The sequence shown here is derived from an EMBL/GenBank/DDBJ whole genome shotgun (WGS) entry which is preliminary data.</text>
</comment>
<comment type="subcellular location">
    <subcellularLocation>
        <location evidence="5">Secreted</location>
    </subcellularLocation>
    <subcellularLocation>
        <location evidence="5">Bacterial flagellum</location>
    </subcellularLocation>
</comment>
<evidence type="ECO:0000256" key="3">
    <source>
        <dbReference type="ARBA" id="ARBA00023054"/>
    </source>
</evidence>
<comment type="subunit">
    <text evidence="2 5">Homopentamer.</text>
</comment>
<dbReference type="PANTHER" id="PTHR30288">
    <property type="entry name" value="FLAGELLAR CAP/ASSEMBLY PROTEIN FLID"/>
    <property type="match status" value="1"/>
</dbReference>
<dbReference type="EMBL" id="LFKP01000008">
    <property type="protein sequence ID" value="OHV96338.1"/>
    <property type="molecule type" value="Genomic_DNA"/>
</dbReference>
<keyword evidence="4 5" id="KW-0975">Bacterial flagellum</keyword>
<dbReference type="Pfam" id="PF07195">
    <property type="entry name" value="FliD_C"/>
    <property type="match status" value="1"/>
</dbReference>
<name>A0A1S1U852_9BURK</name>
<dbReference type="InterPro" id="IPR010809">
    <property type="entry name" value="FliD_C"/>
</dbReference>
<evidence type="ECO:0000256" key="2">
    <source>
        <dbReference type="ARBA" id="ARBA00011255"/>
    </source>
</evidence>
<dbReference type="RefSeq" id="WP_071077832.1">
    <property type="nucleotide sequence ID" value="NZ_LFKP01000008.1"/>
</dbReference>
<reference evidence="8 9" key="1">
    <citation type="submission" date="2015-06" db="EMBL/GenBank/DDBJ databases">
        <title>Draft genome sequencing of a biphenyl-degrading bacterium, Janthinobacterium lividum MEG1.</title>
        <authorList>
            <person name="Shimodaira J."/>
            <person name="Hatta T."/>
        </authorList>
    </citation>
    <scope>NUCLEOTIDE SEQUENCE [LARGE SCALE GENOMIC DNA]</scope>
    <source>
        <strain evidence="8 9">MEG1</strain>
    </source>
</reference>
<evidence type="ECO:0000259" key="7">
    <source>
        <dbReference type="Pfam" id="PF07195"/>
    </source>
</evidence>
<dbReference type="Pfam" id="PF02465">
    <property type="entry name" value="FliD_N"/>
    <property type="match status" value="1"/>
</dbReference>
<feature type="domain" description="Flagellar hook-associated protein 2 C-terminal" evidence="7">
    <location>
        <begin position="241"/>
        <end position="455"/>
    </location>
</feature>
<accession>A0A1S1U852</accession>
<proteinExistence type="inferred from homology"/>
<dbReference type="PANTHER" id="PTHR30288:SF0">
    <property type="entry name" value="FLAGELLAR HOOK-ASSOCIATED PROTEIN 2"/>
    <property type="match status" value="1"/>
</dbReference>
<evidence type="ECO:0000256" key="1">
    <source>
        <dbReference type="ARBA" id="ARBA00009764"/>
    </source>
</evidence>
<dbReference type="InterPro" id="IPR040026">
    <property type="entry name" value="FliD"/>
</dbReference>
<dbReference type="GO" id="GO:0007155">
    <property type="term" value="P:cell adhesion"/>
    <property type="evidence" value="ECO:0007669"/>
    <property type="project" value="InterPro"/>
</dbReference>
<dbReference type="GO" id="GO:0009421">
    <property type="term" value="C:bacterial-type flagellum filament cap"/>
    <property type="evidence" value="ECO:0007669"/>
    <property type="project" value="InterPro"/>
</dbReference>
<dbReference type="Proteomes" id="UP000179840">
    <property type="component" value="Unassembled WGS sequence"/>
</dbReference>